<evidence type="ECO:0000256" key="4">
    <source>
        <dbReference type="ARBA" id="ARBA00022723"/>
    </source>
</evidence>
<reference evidence="10" key="1">
    <citation type="submission" date="2016-10" db="EMBL/GenBank/DDBJ databases">
        <authorList>
            <person name="Varghese N."/>
            <person name="Submissions S."/>
        </authorList>
    </citation>
    <scope>NUCLEOTIDE SEQUENCE [LARGE SCALE GENOMIC DNA]</scope>
    <source>
        <strain evidence="10">CGMCC 1.10683</strain>
    </source>
</reference>
<dbReference type="HAMAP" id="MF_00692">
    <property type="entry name" value="SelO"/>
    <property type="match status" value="1"/>
</dbReference>
<keyword evidence="6 8" id="KW-0067">ATP-binding</keyword>
<dbReference type="GO" id="GO:0000287">
    <property type="term" value="F:magnesium ion binding"/>
    <property type="evidence" value="ECO:0007669"/>
    <property type="project" value="UniProtKB-UniRule"/>
</dbReference>
<evidence type="ECO:0000256" key="6">
    <source>
        <dbReference type="ARBA" id="ARBA00022840"/>
    </source>
</evidence>
<dbReference type="PANTHER" id="PTHR32057:SF14">
    <property type="entry name" value="PROTEIN ADENYLYLTRANSFERASE SELO, MITOCHONDRIAL"/>
    <property type="match status" value="1"/>
</dbReference>
<organism evidence="9 10">
    <name type="scientific">Brevundimonas viscosa</name>
    <dbReference type="NCBI Taxonomy" id="871741"/>
    <lineage>
        <taxon>Bacteria</taxon>
        <taxon>Pseudomonadati</taxon>
        <taxon>Pseudomonadota</taxon>
        <taxon>Alphaproteobacteria</taxon>
        <taxon>Caulobacterales</taxon>
        <taxon>Caulobacteraceae</taxon>
        <taxon>Brevundimonas</taxon>
    </lineage>
</organism>
<dbReference type="PANTHER" id="PTHR32057">
    <property type="entry name" value="PROTEIN ADENYLYLTRANSFERASE SELO, MITOCHONDRIAL"/>
    <property type="match status" value="1"/>
</dbReference>
<sequence>MPVSAAYRPEPRFFDLGEAYGDAVHAAAFPQTRLRFRNDRAAATVGLETLDDAEWIAHFGRFEPLPGQPGPVAMRYHGHQFRTYNSDLGDGRGFLAAQVLEAPVGARAASDRLVSGGAPQGRLLDLGTKGSGQTPWSRGGDGRLTLKGGVREVLAAEMLEALGVPTSRAFSLIETGEALERGDEPSPTRSAVLVRLSHSHIRFGTFQRAAYFGRADMVETLVEHARALYHPRVAAGDVAGFLREVVAASARLTARWVAAGFVHGVLNTDNLNVTGESFDYGPWRFLPWYEPGFTAAYFDQTGLYAFARQPEAVFWALTQLGGALKLVAEVEPLTEALNGFGPAYIRELRAAFLDRLGVSSLGEAADQRLLDTTLALLREGGEALRWEPLFHDWFGGFASSARALGGPRGKLYQGETFDAFRFALFEHEPDRPDRLEHPVFAAPEPEEMLIDEVEAIWAAIDARDDWGPFEDKVRRIRTAGEARR</sequence>
<protein>
    <recommendedName>
        <fullName evidence="8">Protein nucleotidyltransferase YdiU</fullName>
        <ecNumber evidence="8">2.7.7.-</ecNumber>
    </recommendedName>
    <alternativeName>
        <fullName evidence="8">Protein adenylyltransferase YdiU</fullName>
        <ecNumber evidence="8">2.7.7.108</ecNumber>
    </alternativeName>
    <alternativeName>
        <fullName evidence="8">Protein uridylyltransferase YdiU</fullName>
        <ecNumber evidence="8">2.7.7.-</ecNumber>
    </alternativeName>
</protein>
<dbReference type="Pfam" id="PF02696">
    <property type="entry name" value="SelO"/>
    <property type="match status" value="1"/>
</dbReference>
<feature type="binding site" evidence="8">
    <location>
        <position position="142"/>
    </location>
    <ligand>
        <name>ATP</name>
        <dbReference type="ChEBI" id="CHEBI:30616"/>
    </ligand>
</feature>
<gene>
    <name evidence="8" type="primary">ydiU</name>
    <name evidence="8" type="synonym">selO</name>
    <name evidence="9" type="ORF">SAMN05192570_1923</name>
</gene>
<comment type="catalytic activity">
    <reaction evidence="8">
        <text>L-threonyl-[protein] + ATP = 3-O-(5'-adenylyl)-L-threonyl-[protein] + diphosphate</text>
        <dbReference type="Rhea" id="RHEA:54292"/>
        <dbReference type="Rhea" id="RHEA-COMP:11060"/>
        <dbReference type="Rhea" id="RHEA-COMP:13847"/>
        <dbReference type="ChEBI" id="CHEBI:30013"/>
        <dbReference type="ChEBI" id="CHEBI:30616"/>
        <dbReference type="ChEBI" id="CHEBI:33019"/>
        <dbReference type="ChEBI" id="CHEBI:138113"/>
        <dbReference type="EC" id="2.7.7.108"/>
    </reaction>
</comment>
<feature type="binding site" evidence="8">
    <location>
        <position position="279"/>
    </location>
    <ligand>
        <name>Mg(2+)</name>
        <dbReference type="ChEBI" id="CHEBI:18420"/>
    </ligand>
</feature>
<comment type="function">
    <text evidence="8">Nucleotidyltransferase involved in the post-translational modification of proteins. It can catalyze the addition of adenosine monophosphate (AMP) or uridine monophosphate (UMP) to a protein, resulting in modifications known as AMPylation and UMPylation.</text>
</comment>
<keyword evidence="4 8" id="KW-0479">Metal-binding</keyword>
<dbReference type="GO" id="GO:0005524">
    <property type="term" value="F:ATP binding"/>
    <property type="evidence" value="ECO:0007669"/>
    <property type="project" value="UniProtKB-UniRule"/>
</dbReference>
<dbReference type="OrthoDB" id="9776281at2"/>
<evidence type="ECO:0000256" key="3">
    <source>
        <dbReference type="ARBA" id="ARBA00022695"/>
    </source>
</evidence>
<comment type="cofactor">
    <cofactor evidence="8">
        <name>Mg(2+)</name>
        <dbReference type="ChEBI" id="CHEBI:18420"/>
    </cofactor>
    <cofactor evidence="8">
        <name>Mn(2+)</name>
        <dbReference type="ChEBI" id="CHEBI:29035"/>
    </cofactor>
</comment>
<keyword evidence="8" id="KW-0464">Manganese</keyword>
<dbReference type="EC" id="2.7.7.108" evidence="8"/>
<feature type="binding site" evidence="8">
    <location>
        <position position="91"/>
    </location>
    <ligand>
        <name>ATP</name>
        <dbReference type="ChEBI" id="CHEBI:30616"/>
    </ligand>
</feature>
<dbReference type="GO" id="GO:0070733">
    <property type="term" value="F:AMPylase activity"/>
    <property type="evidence" value="ECO:0007669"/>
    <property type="project" value="UniProtKB-EC"/>
</dbReference>
<dbReference type="EMBL" id="FOZV01000003">
    <property type="protein sequence ID" value="SFS53047.1"/>
    <property type="molecule type" value="Genomic_DNA"/>
</dbReference>
<keyword evidence="2 8" id="KW-0808">Transferase</keyword>
<dbReference type="InterPro" id="IPR003846">
    <property type="entry name" value="SelO"/>
</dbReference>
<keyword evidence="10" id="KW-1185">Reference proteome</keyword>
<feature type="binding site" evidence="8">
    <location>
        <position position="92"/>
    </location>
    <ligand>
        <name>ATP</name>
        <dbReference type="ChEBI" id="CHEBI:30616"/>
    </ligand>
</feature>
<dbReference type="AlphaFoldDB" id="A0A1I6QKL8"/>
<dbReference type="RefSeq" id="WP_092309502.1">
    <property type="nucleotide sequence ID" value="NZ_FOZV01000003.1"/>
</dbReference>
<evidence type="ECO:0000313" key="9">
    <source>
        <dbReference type="EMBL" id="SFS53047.1"/>
    </source>
</evidence>
<dbReference type="GO" id="GO:0030145">
    <property type="term" value="F:manganese ion binding"/>
    <property type="evidence" value="ECO:0007669"/>
    <property type="project" value="UniProtKB-UniRule"/>
</dbReference>
<feature type="binding site" evidence="8">
    <location>
        <position position="279"/>
    </location>
    <ligand>
        <name>ATP</name>
        <dbReference type="ChEBI" id="CHEBI:30616"/>
    </ligand>
</feature>
<comment type="catalytic activity">
    <reaction evidence="8">
        <text>L-seryl-[protein] + ATP = 3-O-(5'-adenylyl)-L-seryl-[protein] + diphosphate</text>
        <dbReference type="Rhea" id="RHEA:58120"/>
        <dbReference type="Rhea" id="RHEA-COMP:9863"/>
        <dbReference type="Rhea" id="RHEA-COMP:15073"/>
        <dbReference type="ChEBI" id="CHEBI:29999"/>
        <dbReference type="ChEBI" id="CHEBI:30616"/>
        <dbReference type="ChEBI" id="CHEBI:33019"/>
        <dbReference type="ChEBI" id="CHEBI:142516"/>
        <dbReference type="EC" id="2.7.7.108"/>
    </reaction>
</comment>
<evidence type="ECO:0000256" key="5">
    <source>
        <dbReference type="ARBA" id="ARBA00022741"/>
    </source>
</evidence>
<dbReference type="EC" id="2.7.7.-" evidence="8"/>
<evidence type="ECO:0000256" key="1">
    <source>
        <dbReference type="ARBA" id="ARBA00009747"/>
    </source>
</evidence>
<evidence type="ECO:0000256" key="2">
    <source>
        <dbReference type="ARBA" id="ARBA00022679"/>
    </source>
</evidence>
<feature type="binding site" evidence="8">
    <location>
        <position position="195"/>
    </location>
    <ligand>
        <name>ATP</name>
        <dbReference type="ChEBI" id="CHEBI:30616"/>
    </ligand>
</feature>
<comment type="catalytic activity">
    <reaction evidence="8">
        <text>L-tyrosyl-[protein] + ATP = O-(5'-adenylyl)-L-tyrosyl-[protein] + diphosphate</text>
        <dbReference type="Rhea" id="RHEA:54288"/>
        <dbReference type="Rhea" id="RHEA-COMP:10136"/>
        <dbReference type="Rhea" id="RHEA-COMP:13846"/>
        <dbReference type="ChEBI" id="CHEBI:30616"/>
        <dbReference type="ChEBI" id="CHEBI:33019"/>
        <dbReference type="ChEBI" id="CHEBI:46858"/>
        <dbReference type="ChEBI" id="CHEBI:83624"/>
        <dbReference type="EC" id="2.7.7.108"/>
    </reaction>
</comment>
<comment type="catalytic activity">
    <reaction evidence="8">
        <text>L-seryl-[protein] + UTP = O-(5'-uridylyl)-L-seryl-[protein] + diphosphate</text>
        <dbReference type="Rhea" id="RHEA:64604"/>
        <dbReference type="Rhea" id="RHEA-COMP:9863"/>
        <dbReference type="Rhea" id="RHEA-COMP:16635"/>
        <dbReference type="ChEBI" id="CHEBI:29999"/>
        <dbReference type="ChEBI" id="CHEBI:33019"/>
        <dbReference type="ChEBI" id="CHEBI:46398"/>
        <dbReference type="ChEBI" id="CHEBI:156051"/>
    </reaction>
</comment>
<feature type="binding site" evidence="8">
    <location>
        <position position="129"/>
    </location>
    <ligand>
        <name>ATP</name>
        <dbReference type="ChEBI" id="CHEBI:30616"/>
    </ligand>
</feature>
<comment type="similarity">
    <text evidence="1 8">Belongs to the SELO family.</text>
</comment>
<keyword evidence="3 8" id="KW-0548">Nucleotidyltransferase</keyword>
<keyword evidence="7 8" id="KW-0460">Magnesium</keyword>
<evidence type="ECO:0000256" key="8">
    <source>
        <dbReference type="HAMAP-Rule" id="MF_00692"/>
    </source>
</evidence>
<dbReference type="STRING" id="871741.SAMN05192570_1923"/>
<proteinExistence type="inferred from homology"/>
<keyword evidence="5 8" id="KW-0547">Nucleotide-binding</keyword>
<evidence type="ECO:0000313" key="10">
    <source>
        <dbReference type="Proteomes" id="UP000198788"/>
    </source>
</evidence>
<comment type="catalytic activity">
    <reaction evidence="8">
        <text>L-tyrosyl-[protein] + UTP = O-(5'-uridylyl)-L-tyrosyl-[protein] + diphosphate</text>
        <dbReference type="Rhea" id="RHEA:83887"/>
        <dbReference type="Rhea" id="RHEA-COMP:10136"/>
        <dbReference type="Rhea" id="RHEA-COMP:20238"/>
        <dbReference type="ChEBI" id="CHEBI:33019"/>
        <dbReference type="ChEBI" id="CHEBI:46398"/>
        <dbReference type="ChEBI" id="CHEBI:46858"/>
        <dbReference type="ChEBI" id="CHEBI:90602"/>
    </reaction>
</comment>
<accession>A0A1I6QKL8</accession>
<name>A0A1I6QKL8_9CAUL</name>
<feature type="binding site" evidence="8">
    <location>
        <position position="270"/>
    </location>
    <ligand>
        <name>Mg(2+)</name>
        <dbReference type="ChEBI" id="CHEBI:18420"/>
    </ligand>
</feature>
<feature type="binding site" evidence="8">
    <location>
        <position position="202"/>
    </location>
    <ligand>
        <name>ATP</name>
        <dbReference type="ChEBI" id="CHEBI:30616"/>
    </ligand>
</feature>
<feature type="binding site" evidence="8">
    <location>
        <position position="141"/>
    </location>
    <ligand>
        <name>ATP</name>
        <dbReference type="ChEBI" id="CHEBI:30616"/>
    </ligand>
</feature>
<feature type="binding site" evidence="8">
    <location>
        <position position="89"/>
    </location>
    <ligand>
        <name>ATP</name>
        <dbReference type="ChEBI" id="CHEBI:30616"/>
    </ligand>
</feature>
<dbReference type="Proteomes" id="UP000198788">
    <property type="component" value="Unassembled WGS sequence"/>
</dbReference>
<evidence type="ECO:0000256" key="7">
    <source>
        <dbReference type="ARBA" id="ARBA00022842"/>
    </source>
</evidence>
<dbReference type="NCBIfam" id="NF000658">
    <property type="entry name" value="PRK00029.1"/>
    <property type="match status" value="1"/>
</dbReference>
<feature type="active site" description="Proton acceptor" evidence="8">
    <location>
        <position position="269"/>
    </location>
</feature>
<comment type="catalytic activity">
    <reaction evidence="8">
        <text>L-histidyl-[protein] + UTP = N(tele)-(5'-uridylyl)-L-histidyl-[protein] + diphosphate</text>
        <dbReference type="Rhea" id="RHEA:83891"/>
        <dbReference type="Rhea" id="RHEA-COMP:9745"/>
        <dbReference type="Rhea" id="RHEA-COMP:20239"/>
        <dbReference type="ChEBI" id="CHEBI:29979"/>
        <dbReference type="ChEBI" id="CHEBI:33019"/>
        <dbReference type="ChEBI" id="CHEBI:46398"/>
        <dbReference type="ChEBI" id="CHEBI:233474"/>
    </reaction>
</comment>